<dbReference type="EMBL" id="CP003065">
    <property type="protein sequence ID" value="AEV68685.1"/>
    <property type="molecule type" value="Genomic_DNA"/>
</dbReference>
<dbReference type="OrthoDB" id="9773927at2"/>
<name>G8LWL7_ACECE</name>
<evidence type="ECO:0000313" key="2">
    <source>
        <dbReference type="Proteomes" id="UP000005435"/>
    </source>
</evidence>
<dbReference type="Proteomes" id="UP000005435">
    <property type="component" value="Chromosome"/>
</dbReference>
<protein>
    <recommendedName>
        <fullName evidence="3">Nucleotidyltransferase family protein</fullName>
    </recommendedName>
</protein>
<dbReference type="InterPro" id="IPR039498">
    <property type="entry name" value="NTP_transf_5"/>
</dbReference>
<reference evidence="1 2" key="2">
    <citation type="journal article" date="2012" name="Stand. Genomic Sci.">
        <title>Complete Genome Sequence of Clostridium clariflavum DSM 19732.</title>
        <authorList>
            <person name="Izquierdo J.A."/>
            <person name="Goodwin L."/>
            <person name="Davenport K.W."/>
            <person name="Teshima H."/>
            <person name="Bruce D."/>
            <person name="Detter C."/>
            <person name="Tapia R."/>
            <person name="Han S."/>
            <person name="Land M."/>
            <person name="Hauser L."/>
            <person name="Jeffries C.D."/>
            <person name="Han J."/>
            <person name="Pitluck S."/>
            <person name="Nolan M."/>
            <person name="Chen A."/>
            <person name="Huntemann M."/>
            <person name="Mavromatis K."/>
            <person name="Mikhailova N."/>
            <person name="Liolios K."/>
            <person name="Woyke T."/>
            <person name="Lynd L.R."/>
        </authorList>
    </citation>
    <scope>NUCLEOTIDE SEQUENCE [LARGE SCALE GENOMIC DNA]</scope>
    <source>
        <strain evidence="2">DSM 19732 / NBRC 101661 / EBR45</strain>
    </source>
</reference>
<dbReference type="Pfam" id="PF14907">
    <property type="entry name" value="NTP_transf_5"/>
    <property type="match status" value="1"/>
</dbReference>
<accession>G8LWL7</accession>
<dbReference type="AlphaFoldDB" id="G8LWL7"/>
<dbReference type="STRING" id="720554.Clocl_2088"/>
<sequence length="412" mass="48607">MDLSSRYFISLLSSFIKDATPVKPGCIGEDKEKDDSGHDNVDWGKIYKLASIHSLGGAVYLAVQKLDEADKPEADILNKLKSEFFYATYRFEEQEREYRKIVELLNREKIKHLFFKGVIVRDYYPVKQVRTQGDIDFLIYPEDRKKVEKIFTDLGYRNFSTKWHDKFKKGKIVFEGHDNLVNTEINSKVDYSAYFANAWEYAKPKEYGYTYELDMNYHLAFLITHIAKHFYEKGAGVRLILDIAVILNKYGEELDFQKIWKHLENIKLDLFAKHIFALCERWFGVKAPGMYFEMDESTYSYISKYILEGGTFGYSNDNIAISALRKEYEKTGSFEHIKIKAMLKKIFLSFDIMREIYPILKKHPYLLVFAWIHRGIKCIVIKRKRTFRIIKGIREFSEEGKNTYIMMKKIGL</sequence>
<dbReference type="RefSeq" id="WP_014255265.1">
    <property type="nucleotide sequence ID" value="NC_016627.1"/>
</dbReference>
<gene>
    <name evidence="1" type="ordered locus">Clocl_2088</name>
</gene>
<organism evidence="1 2">
    <name type="scientific">Acetivibrio clariflavus (strain DSM 19732 / NBRC 101661 / EBR45)</name>
    <name type="common">Clostridium clariflavum</name>
    <dbReference type="NCBI Taxonomy" id="720554"/>
    <lineage>
        <taxon>Bacteria</taxon>
        <taxon>Bacillati</taxon>
        <taxon>Bacillota</taxon>
        <taxon>Clostridia</taxon>
        <taxon>Eubacteriales</taxon>
        <taxon>Oscillospiraceae</taxon>
        <taxon>Acetivibrio</taxon>
    </lineage>
</organism>
<reference evidence="2" key="1">
    <citation type="submission" date="2011-12" db="EMBL/GenBank/DDBJ databases">
        <title>Complete sequence of Clostridium clariflavum DSM 19732.</title>
        <authorList>
            <consortium name="US DOE Joint Genome Institute"/>
            <person name="Lucas S."/>
            <person name="Han J."/>
            <person name="Lapidus A."/>
            <person name="Cheng J.-F."/>
            <person name="Goodwin L."/>
            <person name="Pitluck S."/>
            <person name="Peters L."/>
            <person name="Teshima H."/>
            <person name="Detter J.C."/>
            <person name="Han C."/>
            <person name="Tapia R."/>
            <person name="Land M."/>
            <person name="Hauser L."/>
            <person name="Kyrpides N."/>
            <person name="Ivanova N."/>
            <person name="Pagani I."/>
            <person name="Kitzmiller T."/>
            <person name="Lynd L."/>
            <person name="Izquierdo J."/>
            <person name="Woyke T."/>
        </authorList>
    </citation>
    <scope>NUCLEOTIDE SEQUENCE [LARGE SCALE GENOMIC DNA]</scope>
    <source>
        <strain evidence="2">DSM 19732 / NBRC 101661 / EBR45</strain>
    </source>
</reference>
<dbReference type="eggNOG" id="COG2244">
    <property type="taxonomic scope" value="Bacteria"/>
</dbReference>
<evidence type="ECO:0000313" key="1">
    <source>
        <dbReference type="EMBL" id="AEV68685.1"/>
    </source>
</evidence>
<dbReference type="Gene3D" id="3.30.460.40">
    <property type="match status" value="1"/>
</dbReference>
<proteinExistence type="predicted"/>
<dbReference type="HOGENOM" id="CLU_046245_1_1_9"/>
<evidence type="ECO:0008006" key="3">
    <source>
        <dbReference type="Google" id="ProtNLM"/>
    </source>
</evidence>
<dbReference type="KEGG" id="ccl:Clocl_2088"/>
<keyword evidence="2" id="KW-1185">Reference proteome</keyword>